<dbReference type="Gene3D" id="3.40.50.2000">
    <property type="entry name" value="Glycogen Phosphorylase B"/>
    <property type="match status" value="2"/>
</dbReference>
<evidence type="ECO:0000313" key="2">
    <source>
        <dbReference type="EMBL" id="KKQ36541.1"/>
    </source>
</evidence>
<dbReference type="PANTHER" id="PTHR45947:SF3">
    <property type="entry name" value="SULFOQUINOVOSYL TRANSFERASE SQD2"/>
    <property type="match status" value="1"/>
</dbReference>
<comment type="caution">
    <text evidence="2">The sequence shown here is derived from an EMBL/GenBank/DDBJ whole genome shotgun (WGS) entry which is preliminary data.</text>
</comment>
<dbReference type="InterPro" id="IPR001296">
    <property type="entry name" value="Glyco_trans_1"/>
</dbReference>
<protein>
    <submittedName>
        <fullName evidence="2">Glycogen synthase</fullName>
    </submittedName>
</protein>
<dbReference type="PANTHER" id="PTHR45947">
    <property type="entry name" value="SULFOQUINOVOSYL TRANSFERASE SQD2"/>
    <property type="match status" value="1"/>
</dbReference>
<proteinExistence type="predicted"/>
<evidence type="ECO:0000313" key="3">
    <source>
        <dbReference type="Proteomes" id="UP000034471"/>
    </source>
</evidence>
<evidence type="ECO:0000259" key="1">
    <source>
        <dbReference type="Pfam" id="PF00534"/>
    </source>
</evidence>
<dbReference type="Proteomes" id="UP000034471">
    <property type="component" value="Unassembled WGS sequence"/>
</dbReference>
<dbReference type="GO" id="GO:0016758">
    <property type="term" value="F:hexosyltransferase activity"/>
    <property type="evidence" value="ECO:0007669"/>
    <property type="project" value="TreeGrafter"/>
</dbReference>
<dbReference type="SUPFAM" id="SSF53756">
    <property type="entry name" value="UDP-Glycosyltransferase/glycogen phosphorylase"/>
    <property type="match status" value="1"/>
</dbReference>
<accession>A0A0G0K7D9</accession>
<sequence>MRVIPGGVDIVRFKKVSSAGIRRELNLDGKKIVLFAGKLTKYKGVKYLIKAAKKIHGDIVISGDGPEKKNLLKIISDEKITNVHFVGHVDKTDRLVKLYSMADVFVAPSVWDEPLGLVVLEAMATNTPVVVTRKGGIPLAVKDGKNGLFVRPRNATDIANKVNRLLDDDTLRAKMGTTARKIAEEKFAWPLIAEKFNHMYEKYALVNHAVK</sequence>
<dbReference type="STRING" id="1618481.US54_C0064G0009"/>
<organism evidence="2 3">
    <name type="scientific">Candidatus Roizmanbacteria bacterium GW2011_GWA2_37_7</name>
    <dbReference type="NCBI Taxonomy" id="1618481"/>
    <lineage>
        <taxon>Bacteria</taxon>
        <taxon>Candidatus Roizmaniibacteriota</taxon>
    </lineage>
</organism>
<dbReference type="EMBL" id="LBTJ01000064">
    <property type="protein sequence ID" value="KKQ36541.1"/>
    <property type="molecule type" value="Genomic_DNA"/>
</dbReference>
<dbReference type="InterPro" id="IPR050194">
    <property type="entry name" value="Glycosyltransferase_grp1"/>
</dbReference>
<feature type="domain" description="Glycosyl transferase family 1" evidence="1">
    <location>
        <begin position="22"/>
        <end position="181"/>
    </location>
</feature>
<name>A0A0G0K7D9_9BACT</name>
<dbReference type="CDD" id="cd03801">
    <property type="entry name" value="GT4_PimA-like"/>
    <property type="match status" value="1"/>
</dbReference>
<dbReference type="AlphaFoldDB" id="A0A0G0K7D9"/>
<dbReference type="Pfam" id="PF00534">
    <property type="entry name" value="Glycos_transf_1"/>
    <property type="match status" value="1"/>
</dbReference>
<reference evidence="2 3" key="1">
    <citation type="journal article" date="2015" name="Nature">
        <title>rRNA introns, odd ribosomes, and small enigmatic genomes across a large radiation of phyla.</title>
        <authorList>
            <person name="Brown C.T."/>
            <person name="Hug L.A."/>
            <person name="Thomas B.C."/>
            <person name="Sharon I."/>
            <person name="Castelle C.J."/>
            <person name="Singh A."/>
            <person name="Wilkins M.J."/>
            <person name="Williams K.H."/>
            <person name="Banfield J.F."/>
        </authorList>
    </citation>
    <scope>NUCLEOTIDE SEQUENCE [LARGE SCALE GENOMIC DNA]</scope>
</reference>
<gene>
    <name evidence="2" type="ORF">US54_C0064G0009</name>
</gene>